<gene>
    <name evidence="2" type="ORF">Syun_010001</name>
    <name evidence="1" type="ORF">Syun_030028</name>
</gene>
<evidence type="ECO:0000313" key="3">
    <source>
        <dbReference type="Proteomes" id="UP001420932"/>
    </source>
</evidence>
<dbReference type="Proteomes" id="UP001420932">
    <property type="component" value="Unassembled WGS sequence"/>
</dbReference>
<proteinExistence type="predicted"/>
<organism evidence="1 3">
    <name type="scientific">Stephania yunnanensis</name>
    <dbReference type="NCBI Taxonomy" id="152371"/>
    <lineage>
        <taxon>Eukaryota</taxon>
        <taxon>Viridiplantae</taxon>
        <taxon>Streptophyta</taxon>
        <taxon>Embryophyta</taxon>
        <taxon>Tracheophyta</taxon>
        <taxon>Spermatophyta</taxon>
        <taxon>Magnoliopsida</taxon>
        <taxon>Ranunculales</taxon>
        <taxon>Menispermaceae</taxon>
        <taxon>Menispermoideae</taxon>
        <taxon>Cissampelideae</taxon>
        <taxon>Stephania</taxon>
    </lineage>
</organism>
<dbReference type="EMBL" id="JBBNAF010000013">
    <property type="protein sequence ID" value="KAK9087634.1"/>
    <property type="molecule type" value="Genomic_DNA"/>
</dbReference>
<dbReference type="AlphaFoldDB" id="A0AAP0E6Q5"/>
<reference evidence="1 3" key="1">
    <citation type="submission" date="2024-01" db="EMBL/GenBank/DDBJ databases">
        <title>Genome assemblies of Stephania.</title>
        <authorList>
            <person name="Yang L."/>
        </authorList>
    </citation>
    <scope>NUCLEOTIDE SEQUENCE [LARGE SCALE GENOMIC DNA]</scope>
    <source>
        <strain evidence="1">YNDBR</strain>
        <tissue evidence="1">Leaf</tissue>
    </source>
</reference>
<keyword evidence="3" id="KW-1185">Reference proteome</keyword>
<evidence type="ECO:0000313" key="1">
    <source>
        <dbReference type="EMBL" id="KAK9087634.1"/>
    </source>
</evidence>
<sequence length="52" mass="5964">MSKRRLSGLFLRIKPSKDLDWSSHHMGQLPQSSHNHYILGSGRAFLLVEIFA</sequence>
<accession>A0AAP0E6Q5</accession>
<protein>
    <submittedName>
        <fullName evidence="1">Uncharacterized protein</fullName>
    </submittedName>
</protein>
<dbReference type="EMBL" id="JBBNAF010000004">
    <property type="protein sequence ID" value="KAK9151692.1"/>
    <property type="molecule type" value="Genomic_DNA"/>
</dbReference>
<comment type="caution">
    <text evidence="1">The sequence shown here is derived from an EMBL/GenBank/DDBJ whole genome shotgun (WGS) entry which is preliminary data.</text>
</comment>
<name>A0AAP0E6Q5_9MAGN</name>
<evidence type="ECO:0000313" key="2">
    <source>
        <dbReference type="EMBL" id="KAK9151692.1"/>
    </source>
</evidence>